<evidence type="ECO:0008006" key="4">
    <source>
        <dbReference type="Google" id="ProtNLM"/>
    </source>
</evidence>
<keyword evidence="1" id="KW-0472">Membrane</keyword>
<keyword evidence="1" id="KW-1133">Transmembrane helix</keyword>
<feature type="transmembrane region" description="Helical" evidence="1">
    <location>
        <begin position="387"/>
        <end position="409"/>
    </location>
</feature>
<protein>
    <recommendedName>
        <fullName evidence="4">Glycosyltransferase RgtA/B/C/D-like domain-containing protein</fullName>
    </recommendedName>
</protein>
<proteinExistence type="predicted"/>
<name>A0ABR6W4P3_9BACT</name>
<evidence type="ECO:0000313" key="3">
    <source>
        <dbReference type="Proteomes" id="UP000700732"/>
    </source>
</evidence>
<feature type="transmembrane region" description="Helical" evidence="1">
    <location>
        <begin position="12"/>
        <end position="28"/>
    </location>
</feature>
<feature type="transmembrane region" description="Helical" evidence="1">
    <location>
        <begin position="356"/>
        <end position="375"/>
    </location>
</feature>
<feature type="transmembrane region" description="Helical" evidence="1">
    <location>
        <begin position="300"/>
        <end position="320"/>
    </location>
</feature>
<accession>A0ABR6W4P3</accession>
<keyword evidence="3" id="KW-1185">Reference proteome</keyword>
<evidence type="ECO:0000256" key="1">
    <source>
        <dbReference type="SAM" id="Phobius"/>
    </source>
</evidence>
<dbReference type="EMBL" id="VFIA01000010">
    <property type="protein sequence ID" value="MBC3791573.1"/>
    <property type="molecule type" value="Genomic_DNA"/>
</dbReference>
<comment type="caution">
    <text evidence="2">The sequence shown here is derived from an EMBL/GenBank/DDBJ whole genome shotgun (WGS) entry which is preliminary data.</text>
</comment>
<gene>
    <name evidence="2" type="ORF">FH603_2078</name>
</gene>
<keyword evidence="1" id="KW-0812">Transmembrane</keyword>
<dbReference type="RefSeq" id="WP_186737371.1">
    <property type="nucleotide sequence ID" value="NZ_VFIA01000010.1"/>
</dbReference>
<feature type="transmembrane region" description="Helical" evidence="1">
    <location>
        <begin position="332"/>
        <end position="350"/>
    </location>
</feature>
<organism evidence="2 3">
    <name type="scientific">Spirosoma utsteinense</name>
    <dbReference type="NCBI Taxonomy" id="2585773"/>
    <lineage>
        <taxon>Bacteria</taxon>
        <taxon>Pseudomonadati</taxon>
        <taxon>Bacteroidota</taxon>
        <taxon>Cytophagia</taxon>
        <taxon>Cytophagales</taxon>
        <taxon>Cytophagaceae</taxon>
        <taxon>Spirosoma</taxon>
    </lineage>
</organism>
<feature type="transmembrane region" description="Helical" evidence="1">
    <location>
        <begin position="108"/>
        <end position="127"/>
    </location>
</feature>
<dbReference type="Proteomes" id="UP000700732">
    <property type="component" value="Unassembled WGS sequence"/>
</dbReference>
<reference evidence="2 3" key="1">
    <citation type="submission" date="2019-06" db="EMBL/GenBank/DDBJ databases">
        <title>Spirosoma utsteinense sp. nov. isolated from Antarctic ice-free soils.</title>
        <authorList>
            <person name="Tahon G."/>
        </authorList>
    </citation>
    <scope>NUCLEOTIDE SEQUENCE [LARGE SCALE GENOMIC DNA]</scope>
    <source>
        <strain evidence="2 3">LMG 31447</strain>
    </source>
</reference>
<feature type="transmembrane region" description="Helical" evidence="1">
    <location>
        <begin position="239"/>
        <end position="263"/>
    </location>
</feature>
<feature type="transmembrane region" description="Helical" evidence="1">
    <location>
        <begin position="35"/>
        <end position="55"/>
    </location>
</feature>
<evidence type="ECO:0000313" key="2">
    <source>
        <dbReference type="EMBL" id="MBC3791573.1"/>
    </source>
</evidence>
<feature type="transmembrane region" description="Helical" evidence="1">
    <location>
        <begin position="188"/>
        <end position="204"/>
    </location>
</feature>
<sequence length="580" mass="64877">MPSFDSSPVTYWVPVYLLCWLLAWVTLTSKLRSSWLFLGFSFLLLFLLRLASIVYNQEINPDESQMIAQALTLRYDPVFWRSVDGTTGGPLNTYLLTWVGLLGLPFDYITAHLVAYALVTVILLLTYKTASYWFGETPARWALLPFVLMLGLTQNADLLHYNSELIGVALLSGAGYLYARILNESRPSLWRFGVIGLALGLVPFSKLQGLPLAITLGMFVGIDLLTRRQLSAGAKWARLGVLVVSGCATVSGLIGLIALNGVFDSFVTFYLKANFGYGDSPSIGSQLKSLPAYLHNVDELLAIIVLTGAVWLTVLVRRTALPEDRIGSQPTWKIGSFLVFMVAVGLYAVLRTGMNFVHYLFFIFNPLLLLLAYGWRTLLSDKRTLTLVWRSQAVATAVLLVLFCFPTIVNQLQGKPTNLYMSDKQGGWKMPLSPVAKAVLKYAYPGEKLVVWGWMCSYYVETRMPQGVAENHSQRSVFFKPMLKEYQHRYLANVLRSFPPVFVDAVGNHNLWMTDRKTQGHEFIKPLGRFVAAHYKYMGLVNDARIYVRLDRIEGRHCILTQPGTLAAKSPSGATAVLIH</sequence>
<feature type="transmembrane region" description="Helical" evidence="1">
    <location>
        <begin position="210"/>
        <end position="227"/>
    </location>
</feature>